<evidence type="ECO:0000313" key="2">
    <source>
        <dbReference type="Proteomes" id="UP001186974"/>
    </source>
</evidence>
<reference evidence="1" key="1">
    <citation type="submission" date="2024-09" db="EMBL/GenBank/DDBJ databases">
        <title>Black Yeasts Isolated from many extreme environments.</title>
        <authorList>
            <person name="Coleine C."/>
            <person name="Stajich J.E."/>
            <person name="Selbmann L."/>
        </authorList>
    </citation>
    <scope>NUCLEOTIDE SEQUENCE</scope>
    <source>
        <strain evidence="1">CCFEE 5737</strain>
    </source>
</reference>
<evidence type="ECO:0000313" key="1">
    <source>
        <dbReference type="EMBL" id="KAK3081255.1"/>
    </source>
</evidence>
<accession>A0ACC3DX18</accession>
<dbReference type="Proteomes" id="UP001186974">
    <property type="component" value="Unassembled WGS sequence"/>
</dbReference>
<gene>
    <name evidence="1" type="ORF">LTS18_008629</name>
</gene>
<organism evidence="1 2">
    <name type="scientific">Coniosporium uncinatum</name>
    <dbReference type="NCBI Taxonomy" id="93489"/>
    <lineage>
        <taxon>Eukaryota</taxon>
        <taxon>Fungi</taxon>
        <taxon>Dikarya</taxon>
        <taxon>Ascomycota</taxon>
        <taxon>Pezizomycotina</taxon>
        <taxon>Dothideomycetes</taxon>
        <taxon>Dothideomycetes incertae sedis</taxon>
        <taxon>Coniosporium</taxon>
    </lineage>
</organism>
<sequence>TTFSAKRANTGWNLGNSRDAIPNEADWGNAPVTENTFDNAKAAGYKSIRLPVTWTYRTGPAPDYTIDLSWLRRVSDVIDMSLSRDLYTIINVHHDSWQWADITVANANLTLIEDRFRKIWAQIASAYACESSLLAFEPINEPPTTTAEHGAEINKLNQIFLDTISSSGGFNAQRVVTLCGGGMDSIKTSQWFKRPSNITNPWALQYHYYAPYDFILSAWGKTIWGSDADKQALEADLANIRNNFTDVSLVIGEWAASPVATESAARWKYIDFSVRTARKYGTATMLWDNGQDFLDRTQSRWRDSTAQSILSVAMSSTNTSNALPDSAEDLQSPTQSSSAYILHRMGTPAEDAMPSFQLNGNKVRGVRLGSADALTAANLTPGTHYTVSGPNVTIKAAWTRSYLSANSSAGIKTLLTRPACPR</sequence>
<comment type="caution">
    <text evidence="1">The sequence shown here is derived from an EMBL/GenBank/DDBJ whole genome shotgun (WGS) entry which is preliminary data.</text>
</comment>
<name>A0ACC3DX18_9PEZI</name>
<protein>
    <submittedName>
        <fullName evidence="1">Uncharacterized protein</fullName>
    </submittedName>
</protein>
<keyword evidence="2" id="KW-1185">Reference proteome</keyword>
<feature type="non-terminal residue" evidence="1">
    <location>
        <position position="1"/>
    </location>
</feature>
<dbReference type="EMBL" id="JAWDJW010000227">
    <property type="protein sequence ID" value="KAK3081255.1"/>
    <property type="molecule type" value="Genomic_DNA"/>
</dbReference>
<proteinExistence type="predicted"/>